<dbReference type="Pfam" id="PF09179">
    <property type="entry name" value="TilS"/>
    <property type="match status" value="1"/>
</dbReference>
<evidence type="ECO:0000256" key="1">
    <source>
        <dbReference type="ARBA" id="ARBA00004496"/>
    </source>
</evidence>
<dbReference type="SMART" id="SM00977">
    <property type="entry name" value="TilS_C"/>
    <property type="match status" value="1"/>
</dbReference>
<dbReference type="NCBIfam" id="TIGR02433">
    <property type="entry name" value="lysidine_TilS_C"/>
    <property type="match status" value="1"/>
</dbReference>
<dbReference type="Pfam" id="PF11734">
    <property type="entry name" value="TilS_C"/>
    <property type="match status" value="1"/>
</dbReference>
<dbReference type="Proteomes" id="UP000190896">
    <property type="component" value="Unassembled WGS sequence"/>
</dbReference>
<dbReference type="Gene3D" id="1.20.59.20">
    <property type="match status" value="1"/>
</dbReference>
<dbReference type="OrthoDB" id="9807403at2"/>
<accession>A0A1T2KW57</accession>
<dbReference type="SUPFAM" id="SSF52402">
    <property type="entry name" value="Adenine nucleotide alpha hydrolases-like"/>
    <property type="match status" value="1"/>
</dbReference>
<dbReference type="GO" id="GO:0006400">
    <property type="term" value="P:tRNA modification"/>
    <property type="evidence" value="ECO:0007669"/>
    <property type="project" value="UniProtKB-UniRule"/>
</dbReference>
<dbReference type="CDD" id="cd01992">
    <property type="entry name" value="TilS_N"/>
    <property type="match status" value="1"/>
</dbReference>
<dbReference type="HAMAP" id="MF_01161">
    <property type="entry name" value="tRNA_Ile_lys_synt"/>
    <property type="match status" value="1"/>
</dbReference>
<dbReference type="InterPro" id="IPR014729">
    <property type="entry name" value="Rossmann-like_a/b/a_fold"/>
</dbReference>
<dbReference type="InterPro" id="IPR012795">
    <property type="entry name" value="tRNA_Ile_lys_synt_N"/>
</dbReference>
<dbReference type="Gene3D" id="3.40.50.620">
    <property type="entry name" value="HUPs"/>
    <property type="match status" value="1"/>
</dbReference>
<comment type="domain">
    <text evidence="8">The N-terminal region contains the highly conserved SGGXDS motif, predicted to be a P-loop motif involved in ATP binding.</text>
</comment>
<dbReference type="PANTHER" id="PTHR43033:SF1">
    <property type="entry name" value="TRNA(ILE)-LYSIDINE SYNTHASE-RELATED"/>
    <property type="match status" value="1"/>
</dbReference>
<organism evidence="10 11">
    <name type="scientific">Solemya velesiana gill symbiont</name>
    <dbReference type="NCBI Taxonomy" id="1918948"/>
    <lineage>
        <taxon>Bacteria</taxon>
        <taxon>Pseudomonadati</taxon>
        <taxon>Pseudomonadota</taxon>
        <taxon>Gammaproteobacteria</taxon>
        <taxon>sulfur-oxidizing symbionts</taxon>
    </lineage>
</organism>
<dbReference type="RefSeq" id="WP_078486240.1">
    <property type="nucleotide sequence ID" value="NZ_MPRJ01000018.1"/>
</dbReference>
<dbReference type="NCBIfam" id="TIGR02432">
    <property type="entry name" value="lysidine_TilS_N"/>
    <property type="match status" value="1"/>
</dbReference>
<dbReference type="SUPFAM" id="SSF82829">
    <property type="entry name" value="MesJ substrate recognition domain-like"/>
    <property type="match status" value="1"/>
</dbReference>
<comment type="subcellular location">
    <subcellularLocation>
        <location evidence="1 8">Cytoplasm</location>
    </subcellularLocation>
</comment>
<dbReference type="GO" id="GO:0032267">
    <property type="term" value="F:tRNA(Ile)-lysidine synthase activity"/>
    <property type="evidence" value="ECO:0007669"/>
    <property type="project" value="UniProtKB-EC"/>
</dbReference>
<comment type="similarity">
    <text evidence="8">Belongs to the tRNA(Ile)-lysidine synthase family.</text>
</comment>
<dbReference type="Pfam" id="PF01171">
    <property type="entry name" value="ATP_bind_3"/>
    <property type="match status" value="1"/>
</dbReference>
<dbReference type="InterPro" id="IPR012094">
    <property type="entry name" value="tRNA_Ile_lys_synt"/>
</dbReference>
<feature type="binding site" evidence="8">
    <location>
        <begin position="28"/>
        <end position="33"/>
    </location>
    <ligand>
        <name>ATP</name>
        <dbReference type="ChEBI" id="CHEBI:30616"/>
    </ligand>
</feature>
<dbReference type="SUPFAM" id="SSF56037">
    <property type="entry name" value="PheT/TilS domain"/>
    <property type="match status" value="1"/>
</dbReference>
<evidence type="ECO:0000256" key="6">
    <source>
        <dbReference type="ARBA" id="ARBA00022840"/>
    </source>
</evidence>
<evidence type="ECO:0000256" key="7">
    <source>
        <dbReference type="ARBA" id="ARBA00048539"/>
    </source>
</evidence>
<protein>
    <recommendedName>
        <fullName evidence="8">tRNA(Ile)-lysidine synthase</fullName>
        <ecNumber evidence="8">6.3.4.19</ecNumber>
    </recommendedName>
    <alternativeName>
        <fullName evidence="8">tRNA(Ile)-2-lysyl-cytidine synthase</fullName>
    </alternativeName>
    <alternativeName>
        <fullName evidence="8">tRNA(Ile)-lysidine synthetase</fullName>
    </alternativeName>
</protein>
<dbReference type="InterPro" id="IPR015262">
    <property type="entry name" value="tRNA_Ile_lys_synt_subst-bd"/>
</dbReference>
<dbReference type="PANTHER" id="PTHR43033">
    <property type="entry name" value="TRNA(ILE)-LYSIDINE SYNTHASE-RELATED"/>
    <property type="match status" value="1"/>
</dbReference>
<sequence>MEFNRDHLHDRLISLTPDSVGRYIVAYSGGCDSQVLLHALASLREHLSSPVLAVHVNHGLQEGAEQWAAHCVETCRSLNIPLETITLTLKLQRGESVEEIARNARYGAIRELMHNGDLLLTAHHLDDQAETLLLQLFRGAGLKGMAAMPEAIPFGPGRLVRPLLSFSRSQLEDYGEKHGLSWVEDESNLDPRYDRNFLRNSVMPKLLERWPSVKQTLARSASYCAEAQGEIDRIAADDLATVLNPEDNALSIEGVSALEPARQRSVLCMWIRESGFRAPNSRRINQIQSEVLGAGDDRNPVVSWDAAELRRYRGSLYLMPRLPYPDSSVELAWDGESELELPSGIGVLTKRTGHGGIDGERWRQGVLRVRFRQEGLKCRPAGRGISISLKKLFQEHGVPPWERWRTPLLFIDGELAAIGDLVVCEPFQAKSEEQGEWLVMTRQSRETAF</sequence>
<evidence type="ECO:0000313" key="11">
    <source>
        <dbReference type="Proteomes" id="UP000190896"/>
    </source>
</evidence>
<evidence type="ECO:0000256" key="8">
    <source>
        <dbReference type="HAMAP-Rule" id="MF_01161"/>
    </source>
</evidence>
<dbReference type="AlphaFoldDB" id="A0A1T2KW57"/>
<keyword evidence="3 8" id="KW-0436">Ligase</keyword>
<comment type="catalytic activity">
    <reaction evidence="7 8">
        <text>cytidine(34) in tRNA(Ile2) + L-lysine + ATP = lysidine(34) in tRNA(Ile2) + AMP + diphosphate + H(+)</text>
        <dbReference type="Rhea" id="RHEA:43744"/>
        <dbReference type="Rhea" id="RHEA-COMP:10625"/>
        <dbReference type="Rhea" id="RHEA-COMP:10670"/>
        <dbReference type="ChEBI" id="CHEBI:15378"/>
        <dbReference type="ChEBI" id="CHEBI:30616"/>
        <dbReference type="ChEBI" id="CHEBI:32551"/>
        <dbReference type="ChEBI" id="CHEBI:33019"/>
        <dbReference type="ChEBI" id="CHEBI:82748"/>
        <dbReference type="ChEBI" id="CHEBI:83665"/>
        <dbReference type="ChEBI" id="CHEBI:456215"/>
        <dbReference type="EC" id="6.3.4.19"/>
    </reaction>
</comment>
<keyword evidence="6 8" id="KW-0067">ATP-binding</keyword>
<dbReference type="InterPro" id="IPR011063">
    <property type="entry name" value="TilS/TtcA_N"/>
</dbReference>
<evidence type="ECO:0000259" key="9">
    <source>
        <dbReference type="SMART" id="SM00977"/>
    </source>
</evidence>
<dbReference type="GO" id="GO:0005737">
    <property type="term" value="C:cytoplasm"/>
    <property type="evidence" value="ECO:0007669"/>
    <property type="project" value="UniProtKB-SubCell"/>
</dbReference>
<keyword evidence="2 8" id="KW-0963">Cytoplasm</keyword>
<dbReference type="EC" id="6.3.4.19" evidence="8"/>
<dbReference type="InterPro" id="IPR012796">
    <property type="entry name" value="Lysidine-tRNA-synth_C"/>
</dbReference>
<evidence type="ECO:0000256" key="4">
    <source>
        <dbReference type="ARBA" id="ARBA00022694"/>
    </source>
</evidence>
<proteinExistence type="inferred from homology"/>
<evidence type="ECO:0000313" key="10">
    <source>
        <dbReference type="EMBL" id="OOZ37089.1"/>
    </source>
</evidence>
<evidence type="ECO:0000256" key="3">
    <source>
        <dbReference type="ARBA" id="ARBA00022598"/>
    </source>
</evidence>
<comment type="caution">
    <text evidence="10">The sequence shown here is derived from an EMBL/GenBank/DDBJ whole genome shotgun (WGS) entry which is preliminary data.</text>
</comment>
<feature type="domain" description="Lysidine-tRNA(Ile) synthetase C-terminal" evidence="9">
    <location>
        <begin position="367"/>
        <end position="440"/>
    </location>
</feature>
<dbReference type="EMBL" id="MPRJ01000018">
    <property type="protein sequence ID" value="OOZ37089.1"/>
    <property type="molecule type" value="Genomic_DNA"/>
</dbReference>
<reference evidence="10 11" key="1">
    <citation type="submission" date="2016-11" db="EMBL/GenBank/DDBJ databases">
        <title>Mixed transmission modes and dynamic genome evolution in an obligate animal-bacterial symbiosis.</title>
        <authorList>
            <person name="Russell S.L."/>
            <person name="Corbett-Detig R.B."/>
            <person name="Cavanaugh C.M."/>
        </authorList>
    </citation>
    <scope>NUCLEOTIDE SEQUENCE [LARGE SCALE GENOMIC DNA]</scope>
    <source>
        <strain evidence="10">Se-Cadez</strain>
    </source>
</reference>
<keyword evidence="5 8" id="KW-0547">Nucleotide-binding</keyword>
<keyword evidence="11" id="KW-1185">Reference proteome</keyword>
<dbReference type="GO" id="GO:0005524">
    <property type="term" value="F:ATP binding"/>
    <property type="evidence" value="ECO:0007669"/>
    <property type="project" value="UniProtKB-UniRule"/>
</dbReference>
<keyword evidence="4 8" id="KW-0819">tRNA processing</keyword>
<comment type="function">
    <text evidence="8">Ligates lysine onto the cytidine present at position 34 of the AUA codon-specific tRNA(Ile) that contains the anticodon CAU, in an ATP-dependent manner. Cytidine is converted to lysidine, thus changing the amino acid specificity of the tRNA from methionine to isoleucine.</text>
</comment>
<evidence type="ECO:0000256" key="5">
    <source>
        <dbReference type="ARBA" id="ARBA00022741"/>
    </source>
</evidence>
<evidence type="ECO:0000256" key="2">
    <source>
        <dbReference type="ARBA" id="ARBA00022490"/>
    </source>
</evidence>
<gene>
    <name evidence="8" type="primary">tilS</name>
    <name evidence="10" type="ORF">BOW51_04065</name>
</gene>
<name>A0A1T2KW57_9GAMM</name>